<proteinExistence type="inferred from homology"/>
<evidence type="ECO:0000313" key="15">
    <source>
        <dbReference type="Proteomes" id="UP000037594"/>
    </source>
</evidence>
<evidence type="ECO:0000256" key="8">
    <source>
        <dbReference type="ARBA" id="ARBA00022801"/>
    </source>
</evidence>
<dbReference type="GO" id="GO:0008237">
    <property type="term" value="F:metallopeptidase activity"/>
    <property type="evidence" value="ECO:0007669"/>
    <property type="project" value="UniProtKB-KW"/>
</dbReference>
<dbReference type="Proteomes" id="UP000037594">
    <property type="component" value="Unassembled WGS sequence"/>
</dbReference>
<feature type="transmembrane region" description="Helical" evidence="13">
    <location>
        <begin position="209"/>
        <end position="235"/>
    </location>
</feature>
<evidence type="ECO:0000256" key="7">
    <source>
        <dbReference type="ARBA" id="ARBA00022723"/>
    </source>
</evidence>
<keyword evidence="9" id="KW-0862">Zinc</keyword>
<accession>A0A0J8WUB5</accession>
<feature type="transmembrane region" description="Helical" evidence="13">
    <location>
        <begin position="129"/>
        <end position="153"/>
    </location>
</feature>
<keyword evidence="11" id="KW-0482">Metalloprotease</keyword>
<dbReference type="GO" id="GO:0006508">
    <property type="term" value="P:proteolysis"/>
    <property type="evidence" value="ECO:0007669"/>
    <property type="project" value="UniProtKB-KW"/>
</dbReference>
<evidence type="ECO:0000256" key="10">
    <source>
        <dbReference type="ARBA" id="ARBA00022989"/>
    </source>
</evidence>
<dbReference type="InterPro" id="IPR044537">
    <property type="entry name" value="Rip2-like"/>
</dbReference>
<dbReference type="GO" id="GO:0005886">
    <property type="term" value="C:plasma membrane"/>
    <property type="evidence" value="ECO:0007669"/>
    <property type="project" value="UniProtKB-SubCell"/>
</dbReference>
<dbReference type="OrthoDB" id="9800627at2"/>
<evidence type="ECO:0000256" key="5">
    <source>
        <dbReference type="ARBA" id="ARBA00022670"/>
    </source>
</evidence>
<evidence type="ECO:0000256" key="9">
    <source>
        <dbReference type="ARBA" id="ARBA00022833"/>
    </source>
</evidence>
<keyword evidence="4" id="KW-1003">Cell membrane</keyword>
<evidence type="ECO:0000256" key="3">
    <source>
        <dbReference type="ARBA" id="ARBA00007931"/>
    </source>
</evidence>
<dbReference type="CDD" id="cd06158">
    <property type="entry name" value="S2P-M50_like_1"/>
    <property type="match status" value="1"/>
</dbReference>
<evidence type="ECO:0000256" key="6">
    <source>
        <dbReference type="ARBA" id="ARBA00022692"/>
    </source>
</evidence>
<comment type="cofactor">
    <cofactor evidence="1">
        <name>Zn(2+)</name>
        <dbReference type="ChEBI" id="CHEBI:29105"/>
    </cofactor>
</comment>
<dbReference type="PATRIC" id="fig|451644.5.peg.4006"/>
<evidence type="ECO:0000256" key="13">
    <source>
        <dbReference type="SAM" id="Phobius"/>
    </source>
</evidence>
<keyword evidence="10 13" id="KW-1133">Transmembrane helix</keyword>
<feature type="transmembrane region" description="Helical" evidence="13">
    <location>
        <begin position="159"/>
        <end position="180"/>
    </location>
</feature>
<dbReference type="EMBL" id="LFOD01000019">
    <property type="protein sequence ID" value="KMV16589.1"/>
    <property type="molecule type" value="Genomic_DNA"/>
</dbReference>
<keyword evidence="7" id="KW-0479">Metal-binding</keyword>
<feature type="transmembrane region" description="Helical" evidence="13">
    <location>
        <begin position="40"/>
        <end position="62"/>
    </location>
</feature>
<gene>
    <name evidence="14" type="ORF">ACT17_19395</name>
</gene>
<dbReference type="PANTHER" id="PTHR35864">
    <property type="entry name" value="ZINC METALLOPROTEASE MJ0611-RELATED"/>
    <property type="match status" value="1"/>
</dbReference>
<keyword evidence="8" id="KW-0378">Hydrolase</keyword>
<evidence type="ECO:0000256" key="4">
    <source>
        <dbReference type="ARBA" id="ARBA00022475"/>
    </source>
</evidence>
<dbReference type="GO" id="GO:0046872">
    <property type="term" value="F:metal ion binding"/>
    <property type="evidence" value="ECO:0007669"/>
    <property type="project" value="UniProtKB-KW"/>
</dbReference>
<feature type="transmembrane region" description="Helical" evidence="13">
    <location>
        <begin position="93"/>
        <end position="117"/>
    </location>
</feature>
<keyword evidence="6 13" id="KW-0812">Transmembrane</keyword>
<name>A0A0J8WUB5_9MYCO</name>
<reference evidence="14 15" key="1">
    <citation type="submission" date="2015-06" db="EMBL/GenBank/DDBJ databases">
        <title>Genome sequence of Mycobacterium conceptionense strain MLE.</title>
        <authorList>
            <person name="Greninger A.L."/>
            <person name="Cunningham G."/>
            <person name="Chiu C.Y."/>
            <person name="Miller S."/>
        </authorList>
    </citation>
    <scope>NUCLEOTIDE SEQUENCE [LARGE SCALE GENOMIC DNA]</scope>
    <source>
        <strain evidence="14 15">MLE</strain>
    </source>
</reference>
<evidence type="ECO:0000256" key="11">
    <source>
        <dbReference type="ARBA" id="ARBA00023049"/>
    </source>
</evidence>
<evidence type="ECO:0000256" key="1">
    <source>
        <dbReference type="ARBA" id="ARBA00001947"/>
    </source>
</evidence>
<dbReference type="PANTHER" id="PTHR35864:SF1">
    <property type="entry name" value="ZINC METALLOPROTEASE YWHC-RELATED"/>
    <property type="match status" value="1"/>
</dbReference>
<keyword evidence="12 13" id="KW-0472">Membrane</keyword>
<evidence type="ECO:0000256" key="12">
    <source>
        <dbReference type="ARBA" id="ARBA00023136"/>
    </source>
</evidence>
<comment type="similarity">
    <text evidence="3">Belongs to the peptidase M50B family.</text>
</comment>
<dbReference type="AlphaFoldDB" id="A0A0J8WUB5"/>
<evidence type="ECO:0000256" key="2">
    <source>
        <dbReference type="ARBA" id="ARBA00004651"/>
    </source>
</evidence>
<comment type="subcellular location">
    <subcellularLocation>
        <location evidence="2">Cell membrane</location>
        <topology evidence="2">Multi-pass membrane protein</topology>
    </subcellularLocation>
</comment>
<organism evidence="14 15">
    <name type="scientific">Mycolicibacterium conceptionense</name>
    <dbReference type="NCBI Taxonomy" id="451644"/>
    <lineage>
        <taxon>Bacteria</taxon>
        <taxon>Bacillati</taxon>
        <taxon>Actinomycetota</taxon>
        <taxon>Actinomycetes</taxon>
        <taxon>Mycobacteriales</taxon>
        <taxon>Mycobacteriaceae</taxon>
        <taxon>Mycolicibacterium</taxon>
    </lineage>
</organism>
<evidence type="ECO:0000313" key="14">
    <source>
        <dbReference type="EMBL" id="KMV16589.1"/>
    </source>
</evidence>
<dbReference type="RefSeq" id="WP_047039854.1">
    <property type="nucleotide sequence ID" value="NZ_LFOD01000019.1"/>
</dbReference>
<sequence>MNIRPLHQSVRPSPVFLAVVALTAAGGAVAWLAADEVKPLSYVGVFILVIAGWLVSLCLHEFGHAFTAWRFGDHDVAVRGYLTLNPFKYSHPLLSLGLPVLVIALGGIGLPGGAVYVRTSWMTARQKTMVSLAGPTANLVLAVLLLGITRILFDPTHSVFWSGVAFLGFLQVTAVVLNLLPVPGLDGYGALEPHLSPDTQRALEPAKQWGLFILLILLFTPTLNRWFFSVVFWFVDLSGVPGRLVSIGSQLTRFWSAWL</sequence>
<protein>
    <submittedName>
        <fullName evidence="14">Membrane protein</fullName>
    </submittedName>
</protein>
<comment type="caution">
    <text evidence="14">The sequence shown here is derived from an EMBL/GenBank/DDBJ whole genome shotgun (WGS) entry which is preliminary data.</text>
</comment>
<feature type="transmembrane region" description="Helical" evidence="13">
    <location>
        <begin position="15"/>
        <end position="33"/>
    </location>
</feature>
<dbReference type="InterPro" id="IPR052348">
    <property type="entry name" value="Metallopeptidase_M50B"/>
</dbReference>
<keyword evidence="5" id="KW-0645">Protease</keyword>